<reference evidence="1" key="1">
    <citation type="submission" date="2021-03" db="EMBL/GenBank/DDBJ databases">
        <title>Roseibium sp. CAU 1637 isolated from Incheon.</title>
        <authorList>
            <person name="Kim W."/>
        </authorList>
    </citation>
    <scope>NUCLEOTIDE SEQUENCE</scope>
    <source>
        <strain evidence="1">CAU 1637</strain>
    </source>
</reference>
<accession>A0A939EQI1</accession>
<comment type="caution">
    <text evidence="1">The sequence shown here is derived from an EMBL/GenBank/DDBJ whole genome shotgun (WGS) entry which is preliminary data.</text>
</comment>
<dbReference type="GO" id="GO:0006508">
    <property type="term" value="P:proteolysis"/>
    <property type="evidence" value="ECO:0007669"/>
    <property type="project" value="UniProtKB-KW"/>
</dbReference>
<dbReference type="InterPro" id="IPR021109">
    <property type="entry name" value="Peptidase_aspartic_dom_sf"/>
</dbReference>
<dbReference type="EC" id="3.4.23.-" evidence="1"/>
<dbReference type="CDD" id="cd05483">
    <property type="entry name" value="retropepsin_like_bacteria"/>
    <property type="match status" value="1"/>
</dbReference>
<dbReference type="Pfam" id="PF13975">
    <property type="entry name" value="gag-asp_proteas"/>
    <property type="match status" value="1"/>
</dbReference>
<dbReference type="Proteomes" id="UP000664779">
    <property type="component" value="Unassembled WGS sequence"/>
</dbReference>
<dbReference type="NCBIfam" id="TIGR02281">
    <property type="entry name" value="clan_AA_DTGA"/>
    <property type="match status" value="1"/>
</dbReference>
<dbReference type="AlphaFoldDB" id="A0A939EQI1"/>
<sequence length="172" mass="18651">MWRYLLIAVVLAGTLPLLPRFLERNGFLAASEMSGDAGQAESSEDGGAGSFIQRIPRQENGHYVAEASLNGRRFLMLVDTGASQVVLPEAVARQAGINLQSFAFKIPVTTANGVVHGAATVVRDMKIGRIRLRDVDTLVLKDDALKTPLLGMSALNQLQRFDFSNDTLLLVQ</sequence>
<dbReference type="InterPro" id="IPR011969">
    <property type="entry name" value="Clan_AA_Asp_peptidase_C"/>
</dbReference>
<dbReference type="EMBL" id="JAFLNF010000004">
    <property type="protein sequence ID" value="MBO0345678.1"/>
    <property type="molecule type" value="Genomic_DNA"/>
</dbReference>
<gene>
    <name evidence="1" type="ORF">J0X15_10645</name>
</gene>
<keyword evidence="2" id="KW-1185">Reference proteome</keyword>
<keyword evidence="1" id="KW-0645">Protease</keyword>
<dbReference type="Gene3D" id="2.40.70.10">
    <property type="entry name" value="Acid Proteases"/>
    <property type="match status" value="1"/>
</dbReference>
<dbReference type="InterPro" id="IPR034122">
    <property type="entry name" value="Retropepsin-like_bacterial"/>
</dbReference>
<dbReference type="GO" id="GO:0008233">
    <property type="term" value="F:peptidase activity"/>
    <property type="evidence" value="ECO:0007669"/>
    <property type="project" value="UniProtKB-KW"/>
</dbReference>
<dbReference type="SUPFAM" id="SSF50630">
    <property type="entry name" value="Acid proteases"/>
    <property type="match status" value="1"/>
</dbReference>
<keyword evidence="1" id="KW-0378">Hydrolase</keyword>
<evidence type="ECO:0000313" key="1">
    <source>
        <dbReference type="EMBL" id="MBO0345678.1"/>
    </source>
</evidence>
<evidence type="ECO:0000313" key="2">
    <source>
        <dbReference type="Proteomes" id="UP000664779"/>
    </source>
</evidence>
<organism evidence="1 2">
    <name type="scientific">Roseibium limicola</name>
    <dbReference type="NCBI Taxonomy" id="2816037"/>
    <lineage>
        <taxon>Bacteria</taxon>
        <taxon>Pseudomonadati</taxon>
        <taxon>Pseudomonadota</taxon>
        <taxon>Alphaproteobacteria</taxon>
        <taxon>Hyphomicrobiales</taxon>
        <taxon>Stappiaceae</taxon>
        <taxon>Roseibium</taxon>
    </lineage>
</organism>
<proteinExistence type="predicted"/>
<dbReference type="RefSeq" id="WP_206940504.1">
    <property type="nucleotide sequence ID" value="NZ_JAFLNF010000004.1"/>
</dbReference>
<protein>
    <submittedName>
        <fullName evidence="1">TIGR02281 family clan AA aspartic protease</fullName>
        <ecNumber evidence="1">3.4.23.-</ecNumber>
    </submittedName>
</protein>
<name>A0A939EQI1_9HYPH</name>